<dbReference type="PANTHER" id="PTHR34950">
    <property type="entry name" value="OS04G0457400 PROTEIN"/>
    <property type="match status" value="1"/>
</dbReference>
<reference evidence="3" key="1">
    <citation type="submission" date="2019-07" db="EMBL/GenBank/DDBJ databases">
        <title>De Novo Assembly of kiwifruit Actinidia rufa.</title>
        <authorList>
            <person name="Sugita-Konishi S."/>
            <person name="Sato K."/>
            <person name="Mori E."/>
            <person name="Abe Y."/>
            <person name="Kisaki G."/>
            <person name="Hamano K."/>
            <person name="Suezawa K."/>
            <person name="Otani M."/>
            <person name="Fukuda T."/>
            <person name="Manabe T."/>
            <person name="Gomi K."/>
            <person name="Tabuchi M."/>
            <person name="Akimitsu K."/>
            <person name="Kataoka I."/>
        </authorList>
    </citation>
    <scope>NUCLEOTIDE SEQUENCE [LARGE SCALE GENOMIC DNA]</scope>
    <source>
        <strain evidence="3">cv. Fuchu</strain>
    </source>
</reference>
<accession>A0A7J0E1G7</accession>
<dbReference type="EMBL" id="BJWL01000472">
    <property type="protein sequence ID" value="GFS46755.1"/>
    <property type="molecule type" value="Genomic_DNA"/>
</dbReference>
<dbReference type="AlphaFoldDB" id="A0A7J0E1G7"/>
<proteinExistence type="predicted"/>
<comment type="caution">
    <text evidence="2">The sequence shown here is derived from an EMBL/GenBank/DDBJ whole genome shotgun (WGS) entry which is preliminary data.</text>
</comment>
<dbReference type="OrthoDB" id="1600153at2759"/>
<dbReference type="PANTHER" id="PTHR34950:SF15">
    <property type="entry name" value="REMORIN C-TERMINAL DOMAIN-CONTAINING PROTEIN"/>
    <property type="match status" value="1"/>
</dbReference>
<feature type="region of interest" description="Disordered" evidence="1">
    <location>
        <begin position="44"/>
        <end position="66"/>
    </location>
</feature>
<sequence length="66" mass="7234">MASTASAALAEAYMMRKLHKEKMKSMEITPKDEKQIRETSDGGFFGMFKKIHPAPDSSRKGGSAQG</sequence>
<evidence type="ECO:0000313" key="2">
    <source>
        <dbReference type="EMBL" id="GFS46755.1"/>
    </source>
</evidence>
<evidence type="ECO:0000313" key="3">
    <source>
        <dbReference type="Proteomes" id="UP000585474"/>
    </source>
</evidence>
<protein>
    <submittedName>
        <fullName evidence="2">Uncharacterized protein</fullName>
    </submittedName>
</protein>
<dbReference type="Proteomes" id="UP000585474">
    <property type="component" value="Unassembled WGS sequence"/>
</dbReference>
<name>A0A7J0E1G7_9ERIC</name>
<evidence type="ECO:0000256" key="1">
    <source>
        <dbReference type="SAM" id="MobiDB-lite"/>
    </source>
</evidence>
<gene>
    <name evidence="2" type="ORF">Acr_00g0103970</name>
</gene>
<organism evidence="2 3">
    <name type="scientific">Actinidia rufa</name>
    <dbReference type="NCBI Taxonomy" id="165716"/>
    <lineage>
        <taxon>Eukaryota</taxon>
        <taxon>Viridiplantae</taxon>
        <taxon>Streptophyta</taxon>
        <taxon>Embryophyta</taxon>
        <taxon>Tracheophyta</taxon>
        <taxon>Spermatophyta</taxon>
        <taxon>Magnoliopsida</taxon>
        <taxon>eudicotyledons</taxon>
        <taxon>Gunneridae</taxon>
        <taxon>Pentapetalae</taxon>
        <taxon>asterids</taxon>
        <taxon>Ericales</taxon>
        <taxon>Actinidiaceae</taxon>
        <taxon>Actinidia</taxon>
    </lineage>
</organism>
<keyword evidence="3" id="KW-1185">Reference proteome</keyword>